<organism evidence="2 3">
    <name type="scientific">Brachybacterium avium</name>
    <dbReference type="NCBI Taxonomy" id="2017485"/>
    <lineage>
        <taxon>Bacteria</taxon>
        <taxon>Bacillati</taxon>
        <taxon>Actinomycetota</taxon>
        <taxon>Actinomycetes</taxon>
        <taxon>Micrococcales</taxon>
        <taxon>Dermabacteraceae</taxon>
        <taxon>Brachybacterium</taxon>
    </lineage>
</organism>
<gene>
    <name evidence="2" type="ORF">CFK39_16045</name>
</gene>
<accession>A0A220UHH6</accession>
<dbReference type="InterPro" id="IPR027417">
    <property type="entry name" value="P-loop_NTPase"/>
</dbReference>
<keyword evidence="2" id="KW-0614">Plasmid</keyword>
<dbReference type="Gene3D" id="3.40.50.300">
    <property type="entry name" value="P-loop containing nucleotide triphosphate hydrolases"/>
    <property type="match status" value="2"/>
</dbReference>
<dbReference type="Proteomes" id="UP000198398">
    <property type="component" value="Plasmid unnamed2"/>
</dbReference>
<dbReference type="RefSeq" id="WP_089066582.1">
    <property type="nucleotide sequence ID" value="NZ_CP022318.1"/>
</dbReference>
<keyword evidence="3" id="KW-1185">Reference proteome</keyword>
<evidence type="ECO:0000256" key="1">
    <source>
        <dbReference type="SAM" id="MobiDB-lite"/>
    </source>
</evidence>
<name>A0A220UHH6_9MICO</name>
<feature type="region of interest" description="Disordered" evidence="1">
    <location>
        <begin position="478"/>
        <end position="500"/>
    </location>
</feature>
<dbReference type="KEGG" id="brv:CFK39_16045"/>
<dbReference type="AlphaFoldDB" id="A0A220UHH6"/>
<sequence>MVNGQRAKTRKKGAAASSGAGASAELWLREARRWGWLDFLGAYDQQLAMLRSTTSQTSALHLAVAGAPTSAFGLYAGDDLITGWPVFHDPIEGYRAKNVGSPNCVSIGDVGFGKSSFSKTWITMRNLTLGRRVVIVDKKMQTAGDTDGEHEGEYAALARGLGVEPIRFTGEAGGLRINPLDPVITGSDRLTASHTDLLKAILEEVIGESLSAEERKALRVARDAAVTRAHEAGRIATIHDVTLYLLQPDEEIVGQQLGHYGVEEYAAWGRRVGFALEECIEGELAGLIDGETSEEIRVNAGLTVFDISALPDSGPAVPVVMAIINTWLRSTLLKQKSAVPTFFVVEEGWHLVEGSFAKVSQQNTKKSRGLALSTVTNYQHLSDVPADSPAIATIKEAGTIALFRQARREDAEACQRLFGLPPSSIDLMMNLEQGCCLMKIGNKPAVLMRASRSSIEARLADTDGSLLSQARVDLQGDEFSAGAHEDPTDLVLAAPGGEEA</sequence>
<proteinExistence type="predicted"/>
<evidence type="ECO:0000313" key="3">
    <source>
        <dbReference type="Proteomes" id="UP000198398"/>
    </source>
</evidence>
<reference evidence="2 3" key="1">
    <citation type="submission" date="2017-07" db="EMBL/GenBank/DDBJ databases">
        <title>Brachybacterium sp. VR2415.</title>
        <authorList>
            <person name="Tak E.J."/>
            <person name="Bae J.-W."/>
        </authorList>
    </citation>
    <scope>NUCLEOTIDE SEQUENCE [LARGE SCALE GENOMIC DNA]</scope>
    <source>
        <strain evidence="2 3">VR2415</strain>
        <plasmid evidence="2 3">unnamed2</plasmid>
    </source>
</reference>
<geneLocation type="plasmid" evidence="2 3">
    <name>unnamed2</name>
</geneLocation>
<evidence type="ECO:0000313" key="2">
    <source>
        <dbReference type="EMBL" id="ASK67356.1"/>
    </source>
</evidence>
<dbReference type="OrthoDB" id="3972227at2"/>
<dbReference type="Pfam" id="PF12846">
    <property type="entry name" value="AAA_10"/>
    <property type="match status" value="1"/>
</dbReference>
<dbReference type="EMBL" id="CP022318">
    <property type="protein sequence ID" value="ASK67356.1"/>
    <property type="molecule type" value="Genomic_DNA"/>
</dbReference>
<protein>
    <submittedName>
        <fullName evidence="2">ATP/GTP-binding protein</fullName>
    </submittedName>
</protein>